<dbReference type="EMBL" id="BMAW01059177">
    <property type="protein sequence ID" value="GFT19854.1"/>
    <property type="molecule type" value="Genomic_DNA"/>
</dbReference>
<accession>A0A8X6NLD3</accession>
<evidence type="ECO:0000313" key="2">
    <source>
        <dbReference type="Proteomes" id="UP000887013"/>
    </source>
</evidence>
<dbReference type="Proteomes" id="UP000887013">
    <property type="component" value="Unassembled WGS sequence"/>
</dbReference>
<comment type="caution">
    <text evidence="1">The sequence shown here is derived from an EMBL/GenBank/DDBJ whole genome shotgun (WGS) entry which is preliminary data.</text>
</comment>
<proteinExistence type="predicted"/>
<reference evidence="1" key="1">
    <citation type="submission" date="2020-08" db="EMBL/GenBank/DDBJ databases">
        <title>Multicomponent nature underlies the extraordinary mechanical properties of spider dragline silk.</title>
        <authorList>
            <person name="Kono N."/>
            <person name="Nakamura H."/>
            <person name="Mori M."/>
            <person name="Yoshida Y."/>
            <person name="Ohtoshi R."/>
            <person name="Malay A.D."/>
            <person name="Moran D.A.P."/>
            <person name="Tomita M."/>
            <person name="Numata K."/>
            <person name="Arakawa K."/>
        </authorList>
    </citation>
    <scope>NUCLEOTIDE SEQUENCE</scope>
</reference>
<sequence length="166" mass="18965">MEFLESSGIVLNVKRKTWFFDDQPKRQFHFVEQIQESCDAIKLNVSKTATSLTVKEIDHPDFSHADEVNRLTSIQQLEPKDHPDQLREDEELIGSRLIKRWPSSISKVCLFGTLSSTLAMSLKVRRGHLPGFLAKLVPNFEFDLQKPGSFLEACLSDVLYWGGKQS</sequence>
<keyword evidence="2" id="KW-1185">Reference proteome</keyword>
<dbReference type="OrthoDB" id="425619at2759"/>
<gene>
    <name evidence="1" type="ORF">NPIL_565481</name>
</gene>
<dbReference type="AlphaFoldDB" id="A0A8X6NLD3"/>
<name>A0A8X6NLD3_NEPPI</name>
<protein>
    <submittedName>
        <fullName evidence="1">Uncharacterized protein</fullName>
    </submittedName>
</protein>
<organism evidence="1 2">
    <name type="scientific">Nephila pilipes</name>
    <name type="common">Giant wood spider</name>
    <name type="synonym">Nephila maculata</name>
    <dbReference type="NCBI Taxonomy" id="299642"/>
    <lineage>
        <taxon>Eukaryota</taxon>
        <taxon>Metazoa</taxon>
        <taxon>Ecdysozoa</taxon>
        <taxon>Arthropoda</taxon>
        <taxon>Chelicerata</taxon>
        <taxon>Arachnida</taxon>
        <taxon>Araneae</taxon>
        <taxon>Araneomorphae</taxon>
        <taxon>Entelegynae</taxon>
        <taxon>Araneoidea</taxon>
        <taxon>Nephilidae</taxon>
        <taxon>Nephila</taxon>
    </lineage>
</organism>
<evidence type="ECO:0000313" key="1">
    <source>
        <dbReference type="EMBL" id="GFT19854.1"/>
    </source>
</evidence>